<feature type="domain" description="Glycosyl transferase family 1" evidence="4">
    <location>
        <begin position="173"/>
        <end position="327"/>
    </location>
</feature>
<dbReference type="Proteomes" id="UP001056937">
    <property type="component" value="Chromosome 1"/>
</dbReference>
<evidence type="ECO:0000259" key="4">
    <source>
        <dbReference type="Pfam" id="PF00534"/>
    </source>
</evidence>
<dbReference type="Pfam" id="PF00534">
    <property type="entry name" value="Glycos_transf_1"/>
    <property type="match status" value="1"/>
</dbReference>
<evidence type="ECO:0000256" key="1">
    <source>
        <dbReference type="ARBA" id="ARBA00009481"/>
    </source>
</evidence>
<dbReference type="InterPro" id="IPR001296">
    <property type="entry name" value="Glyco_trans_1"/>
</dbReference>
<proteinExistence type="inferred from homology"/>
<evidence type="ECO:0000313" key="7">
    <source>
        <dbReference type="Proteomes" id="UP001056937"/>
    </source>
</evidence>
<name>A0ABY4X781_9SPHN</name>
<comment type="similarity">
    <text evidence="1">Belongs to the glycosyltransferase group 1 family. Glycosyltransferase 4 subfamily.</text>
</comment>
<gene>
    <name evidence="6" type="ORF">LHA26_14410</name>
</gene>
<evidence type="ECO:0000259" key="5">
    <source>
        <dbReference type="Pfam" id="PF13579"/>
    </source>
</evidence>
<feature type="domain" description="Glycosyltransferase subfamily 4-like N-terminal" evidence="5">
    <location>
        <begin position="54"/>
        <end position="158"/>
    </location>
</feature>
<dbReference type="Gene3D" id="3.40.50.2000">
    <property type="entry name" value="Glycogen Phosphorylase B"/>
    <property type="match status" value="2"/>
</dbReference>
<dbReference type="CDD" id="cd03801">
    <property type="entry name" value="GT4_PimA-like"/>
    <property type="match status" value="1"/>
</dbReference>
<dbReference type="SUPFAM" id="SSF53756">
    <property type="entry name" value="UDP-Glycosyltransferase/glycogen phosphorylase"/>
    <property type="match status" value="1"/>
</dbReference>
<keyword evidence="7" id="KW-1185">Reference proteome</keyword>
<organism evidence="6 7">
    <name type="scientific">Sphingomonas morindae</name>
    <dbReference type="NCBI Taxonomy" id="1541170"/>
    <lineage>
        <taxon>Bacteria</taxon>
        <taxon>Pseudomonadati</taxon>
        <taxon>Pseudomonadota</taxon>
        <taxon>Alphaproteobacteria</taxon>
        <taxon>Sphingomonadales</taxon>
        <taxon>Sphingomonadaceae</taxon>
        <taxon>Sphingomonas</taxon>
    </lineage>
</organism>
<dbReference type="EMBL" id="CP084930">
    <property type="protein sequence ID" value="USI72470.1"/>
    <property type="molecule type" value="Genomic_DNA"/>
</dbReference>
<reference evidence="6" key="1">
    <citation type="journal article" date="2022" name="Toxins">
        <title>Genomic Analysis of Sphingopyxis sp. USTB-05 for Biodegrading Cyanobacterial Hepatotoxins.</title>
        <authorList>
            <person name="Liu C."/>
            <person name="Xu Q."/>
            <person name="Zhao Z."/>
            <person name="Zhang H."/>
            <person name="Liu X."/>
            <person name="Yin C."/>
            <person name="Liu Y."/>
            <person name="Yan H."/>
        </authorList>
    </citation>
    <scope>NUCLEOTIDE SEQUENCE</scope>
    <source>
        <strain evidence="6">NBD5</strain>
    </source>
</reference>
<dbReference type="RefSeq" id="WP_252166279.1">
    <property type="nucleotide sequence ID" value="NZ_CP084930.1"/>
</dbReference>
<keyword evidence="2" id="KW-0328">Glycosyltransferase</keyword>
<keyword evidence="3" id="KW-0808">Transferase</keyword>
<accession>A0ABY4X781</accession>
<dbReference type="PANTHER" id="PTHR12526:SF640">
    <property type="entry name" value="COLANIC ACID BIOSYNTHESIS GLYCOSYLTRANSFERASE WCAL-RELATED"/>
    <property type="match status" value="1"/>
</dbReference>
<sequence length="355" mass="38107">MSRPINIMVWNAARGGMRSVVEAYRRDGLIDSEHIELVAAYADGGFAKRQMVLAAALARFARLIATRKIGFVHIHASMRGSFWRKGLFASMARARGIPVVLHLHGSEMKLFYNSQPAFAQKLIRQHLEAATRVVVLSESWRVFVGSIAPRAQITVLPNYVTVPPAVDPASRPDEAVLFLGLVGDRKGVFDLLPAFAEVVRHHPAAKLVIGGNGEVERGEAEMRRLGLDGPVRFAGWVDGAARDRLIAEAGIYVLPSHNEGLPMSVLEAMAAGLAVVTTRVGGIPELITDGVDGLLVDAGDQAALAAALGRLIGDPALRARIAAAGRARIEAQYSDRAVLPQLRAIYQQCLAGRAG</sequence>
<evidence type="ECO:0000256" key="2">
    <source>
        <dbReference type="ARBA" id="ARBA00022676"/>
    </source>
</evidence>
<protein>
    <submittedName>
        <fullName evidence="6">Glycosyltransferase family 4 protein</fullName>
    </submittedName>
</protein>
<dbReference type="InterPro" id="IPR028098">
    <property type="entry name" value="Glyco_trans_4-like_N"/>
</dbReference>
<evidence type="ECO:0000313" key="6">
    <source>
        <dbReference type="EMBL" id="USI72470.1"/>
    </source>
</evidence>
<dbReference type="Pfam" id="PF13579">
    <property type="entry name" value="Glyco_trans_4_4"/>
    <property type="match status" value="1"/>
</dbReference>
<evidence type="ECO:0000256" key="3">
    <source>
        <dbReference type="ARBA" id="ARBA00022679"/>
    </source>
</evidence>
<dbReference type="PANTHER" id="PTHR12526">
    <property type="entry name" value="GLYCOSYLTRANSFERASE"/>
    <property type="match status" value="1"/>
</dbReference>